<dbReference type="NCBIfam" id="TIGR01352">
    <property type="entry name" value="tonB_Cterm"/>
    <property type="match status" value="1"/>
</dbReference>
<dbReference type="SUPFAM" id="SSF74653">
    <property type="entry name" value="TolA/TonB C-terminal domain"/>
    <property type="match status" value="1"/>
</dbReference>
<evidence type="ECO:0000313" key="8">
    <source>
        <dbReference type="Proteomes" id="UP001596060"/>
    </source>
</evidence>
<feature type="compositionally biased region" description="Basic and acidic residues" evidence="5">
    <location>
        <begin position="161"/>
        <end position="186"/>
    </location>
</feature>
<evidence type="ECO:0000256" key="5">
    <source>
        <dbReference type="SAM" id="MobiDB-lite"/>
    </source>
</evidence>
<dbReference type="EMBL" id="JBHSLU010000035">
    <property type="protein sequence ID" value="MFC5506172.1"/>
    <property type="molecule type" value="Genomic_DNA"/>
</dbReference>
<dbReference type="PRINTS" id="PR01217">
    <property type="entry name" value="PRICHEXTENSN"/>
</dbReference>
<evidence type="ECO:0000256" key="4">
    <source>
        <dbReference type="ARBA" id="ARBA00023136"/>
    </source>
</evidence>
<sequence length="306" mass="31648">MIASAGPRRWAAALRWGAAALVVAAVHGGAGWLALNWKPASAEAAAGAPEPAIMIELAAVSVAPEAPAETLPPAPERVEPETPSEPVKETPPPETELPPPPEPIVEPPAEPPPPEPIPEPTPVQVPEPEIRLPELPAIPDTLAVLAPPPPPPLPLPLPPREIQKPVERKPAPKPRVVERKPVERPRQRQAAAPPPAPLQASAPNPAATGAAAQPSISTASWRGSLIAHLNRYKRFPGGAQPGTVQVAFAIDRSGNVLSARLAGSSGDPALDQEAVAMIRRASPVPAPPTSLGGGTISLAVPVRFSR</sequence>
<proteinExistence type="predicted"/>
<dbReference type="Proteomes" id="UP001596060">
    <property type="component" value="Unassembled WGS sequence"/>
</dbReference>
<feature type="region of interest" description="Disordered" evidence="5">
    <location>
        <begin position="141"/>
        <end position="215"/>
    </location>
</feature>
<evidence type="ECO:0000259" key="6">
    <source>
        <dbReference type="PROSITE" id="PS52015"/>
    </source>
</evidence>
<feature type="region of interest" description="Disordered" evidence="5">
    <location>
        <begin position="66"/>
        <end position="126"/>
    </location>
</feature>
<gene>
    <name evidence="7" type="ORF">ACFPN9_12985</name>
</gene>
<dbReference type="Gene3D" id="3.30.1150.10">
    <property type="match status" value="1"/>
</dbReference>
<feature type="compositionally biased region" description="Pro residues" evidence="5">
    <location>
        <begin position="89"/>
        <end position="125"/>
    </location>
</feature>
<reference evidence="8" key="1">
    <citation type="journal article" date="2019" name="Int. J. Syst. Evol. Microbiol.">
        <title>The Global Catalogue of Microorganisms (GCM) 10K type strain sequencing project: providing services to taxonomists for standard genome sequencing and annotation.</title>
        <authorList>
            <consortium name="The Broad Institute Genomics Platform"/>
            <consortium name="The Broad Institute Genome Sequencing Center for Infectious Disease"/>
            <person name="Wu L."/>
            <person name="Ma J."/>
        </authorList>
    </citation>
    <scope>NUCLEOTIDE SEQUENCE [LARGE SCALE GENOMIC DNA]</scope>
    <source>
        <strain evidence="8">CCUG 43117</strain>
    </source>
</reference>
<accession>A0ABW0P266</accession>
<dbReference type="PROSITE" id="PS52015">
    <property type="entry name" value="TONB_CTD"/>
    <property type="match status" value="1"/>
</dbReference>
<dbReference type="Pfam" id="PF03544">
    <property type="entry name" value="TonB_C"/>
    <property type="match status" value="1"/>
</dbReference>
<organism evidence="7 8">
    <name type="scientific">Bosea massiliensis</name>
    <dbReference type="NCBI Taxonomy" id="151419"/>
    <lineage>
        <taxon>Bacteria</taxon>
        <taxon>Pseudomonadati</taxon>
        <taxon>Pseudomonadota</taxon>
        <taxon>Alphaproteobacteria</taxon>
        <taxon>Hyphomicrobiales</taxon>
        <taxon>Boseaceae</taxon>
        <taxon>Bosea</taxon>
    </lineage>
</organism>
<keyword evidence="8" id="KW-1185">Reference proteome</keyword>
<evidence type="ECO:0000256" key="3">
    <source>
        <dbReference type="ARBA" id="ARBA00022989"/>
    </source>
</evidence>
<name>A0ABW0P266_9HYPH</name>
<keyword evidence="4" id="KW-0472">Membrane</keyword>
<comment type="subcellular location">
    <subcellularLocation>
        <location evidence="1">Membrane</location>
        <topology evidence="1">Single-pass membrane protein</topology>
    </subcellularLocation>
</comment>
<comment type="caution">
    <text evidence="7">The sequence shown here is derived from an EMBL/GenBank/DDBJ whole genome shotgun (WGS) entry which is preliminary data.</text>
</comment>
<evidence type="ECO:0000256" key="2">
    <source>
        <dbReference type="ARBA" id="ARBA00022692"/>
    </source>
</evidence>
<keyword evidence="3" id="KW-1133">Transmembrane helix</keyword>
<keyword evidence="2" id="KW-0812">Transmembrane</keyword>
<protein>
    <submittedName>
        <fullName evidence="7">Energy transducer TonB</fullName>
    </submittedName>
</protein>
<feature type="compositionally biased region" description="Pro residues" evidence="5">
    <location>
        <begin position="146"/>
        <end position="159"/>
    </location>
</feature>
<evidence type="ECO:0000256" key="1">
    <source>
        <dbReference type="ARBA" id="ARBA00004167"/>
    </source>
</evidence>
<feature type="compositionally biased region" description="Low complexity" evidence="5">
    <location>
        <begin position="198"/>
        <end position="215"/>
    </location>
</feature>
<dbReference type="InterPro" id="IPR037682">
    <property type="entry name" value="TonB_C"/>
</dbReference>
<dbReference type="InterPro" id="IPR006260">
    <property type="entry name" value="TonB/TolA_C"/>
</dbReference>
<dbReference type="RefSeq" id="WP_066720025.1">
    <property type="nucleotide sequence ID" value="NZ_JBHSLU010000035.1"/>
</dbReference>
<evidence type="ECO:0000313" key="7">
    <source>
        <dbReference type="EMBL" id="MFC5506172.1"/>
    </source>
</evidence>
<feature type="domain" description="TonB C-terminal" evidence="6">
    <location>
        <begin position="216"/>
        <end position="306"/>
    </location>
</feature>